<evidence type="ECO:0000313" key="1">
    <source>
        <dbReference type="EMBL" id="KAG2204142.1"/>
    </source>
</evidence>
<proteinExistence type="predicted"/>
<dbReference type="EMBL" id="JAEPRD010000046">
    <property type="protein sequence ID" value="KAG2204142.1"/>
    <property type="molecule type" value="Genomic_DNA"/>
</dbReference>
<keyword evidence="2" id="KW-1185">Reference proteome</keyword>
<protein>
    <submittedName>
        <fullName evidence="1">Uncharacterized protein</fullName>
    </submittedName>
</protein>
<comment type="caution">
    <text evidence="1">The sequence shown here is derived from an EMBL/GenBank/DDBJ whole genome shotgun (WGS) entry which is preliminary data.</text>
</comment>
<reference evidence="1" key="1">
    <citation type="submission" date="2020-12" db="EMBL/GenBank/DDBJ databases">
        <title>Metabolic potential, ecology and presence of endohyphal bacteria is reflected in genomic diversity of Mucoromycotina.</title>
        <authorList>
            <person name="Muszewska A."/>
            <person name="Okrasinska A."/>
            <person name="Steczkiewicz K."/>
            <person name="Drgas O."/>
            <person name="Orlowska M."/>
            <person name="Perlinska-Lenart U."/>
            <person name="Aleksandrzak-Piekarczyk T."/>
            <person name="Szatraj K."/>
            <person name="Zielenkiewicz U."/>
            <person name="Pilsyk S."/>
            <person name="Malc E."/>
            <person name="Mieczkowski P."/>
            <person name="Kruszewska J.S."/>
            <person name="Biernat P."/>
            <person name="Pawlowska J."/>
        </authorList>
    </citation>
    <scope>NUCLEOTIDE SEQUENCE</scope>
    <source>
        <strain evidence="1">WA0000017839</strain>
    </source>
</reference>
<dbReference type="AlphaFoldDB" id="A0A8H7V3I0"/>
<name>A0A8H7V3I0_9FUNG</name>
<evidence type="ECO:0000313" key="2">
    <source>
        <dbReference type="Proteomes" id="UP000603453"/>
    </source>
</evidence>
<gene>
    <name evidence="1" type="ORF">INT47_011625</name>
</gene>
<sequence length="244" mass="27647">MAILSHSSSRDIRNGCTVWGVDSGIIDLITAVDSSGDKERQRTTSLDEYYHLCGYNQATFQRYKHQSQNESVFQLISQLPSLKTTNSHDFLLASKKRFVDYDILCNYYNNDNWSSKLKFKTYIKKQIKAVEEICKRLVVGSKKYGRESKTGIKTATENTSIHYPNALQDAEKLLTSTVIAFGDATFYSSMRGNKAATVKLIKKKLQQMRGGTIQICFIDEYLTSQVCNVCKNRTLENVSTATPK</sequence>
<dbReference type="OrthoDB" id="2220517at2759"/>
<organism evidence="1 2">
    <name type="scientific">Mucor saturninus</name>
    <dbReference type="NCBI Taxonomy" id="64648"/>
    <lineage>
        <taxon>Eukaryota</taxon>
        <taxon>Fungi</taxon>
        <taxon>Fungi incertae sedis</taxon>
        <taxon>Mucoromycota</taxon>
        <taxon>Mucoromycotina</taxon>
        <taxon>Mucoromycetes</taxon>
        <taxon>Mucorales</taxon>
        <taxon>Mucorineae</taxon>
        <taxon>Mucoraceae</taxon>
        <taxon>Mucor</taxon>
    </lineage>
</organism>
<accession>A0A8H7V3I0</accession>
<dbReference type="Proteomes" id="UP000603453">
    <property type="component" value="Unassembled WGS sequence"/>
</dbReference>